<dbReference type="Pfam" id="PF03861">
    <property type="entry name" value="ANTAR"/>
    <property type="match status" value="1"/>
</dbReference>
<dbReference type="Gene3D" id="1.10.10.10">
    <property type="entry name" value="Winged helix-like DNA-binding domain superfamily/Winged helix DNA-binding domain"/>
    <property type="match status" value="1"/>
</dbReference>
<accession>A0A841GN32</accession>
<dbReference type="EMBL" id="JACHGR010000002">
    <property type="protein sequence ID" value="MBB6054893.1"/>
    <property type="molecule type" value="Genomic_DNA"/>
</dbReference>
<dbReference type="SMART" id="SM01012">
    <property type="entry name" value="ANTAR"/>
    <property type="match status" value="1"/>
</dbReference>
<feature type="domain" description="ANTAR" evidence="1">
    <location>
        <begin position="120"/>
        <end position="181"/>
    </location>
</feature>
<evidence type="ECO:0000259" key="1">
    <source>
        <dbReference type="PROSITE" id="PS50921"/>
    </source>
</evidence>
<dbReference type="InterPro" id="IPR005561">
    <property type="entry name" value="ANTAR"/>
</dbReference>
<dbReference type="RefSeq" id="WP_188025691.1">
    <property type="nucleotide sequence ID" value="NZ_JACHGR010000002.1"/>
</dbReference>
<dbReference type="InterPro" id="IPR036388">
    <property type="entry name" value="WH-like_DNA-bd_sf"/>
</dbReference>
<dbReference type="PROSITE" id="PS50921">
    <property type="entry name" value="ANTAR"/>
    <property type="match status" value="1"/>
</dbReference>
<dbReference type="Proteomes" id="UP000585721">
    <property type="component" value="Unassembled WGS sequence"/>
</dbReference>
<dbReference type="SUPFAM" id="SSF52172">
    <property type="entry name" value="CheY-like"/>
    <property type="match status" value="1"/>
</dbReference>
<keyword evidence="3" id="KW-1185">Reference proteome</keyword>
<dbReference type="GO" id="GO:0003723">
    <property type="term" value="F:RNA binding"/>
    <property type="evidence" value="ECO:0007669"/>
    <property type="project" value="InterPro"/>
</dbReference>
<proteinExistence type="predicted"/>
<evidence type="ECO:0000313" key="3">
    <source>
        <dbReference type="Proteomes" id="UP000585721"/>
    </source>
</evidence>
<name>A0A841GN32_9GAMM</name>
<reference evidence="2 3" key="1">
    <citation type="submission" date="2020-08" db="EMBL/GenBank/DDBJ databases">
        <title>Genomic Encyclopedia of Type Strains, Phase IV (KMG-IV): sequencing the most valuable type-strain genomes for metagenomic binning, comparative biology and taxonomic classification.</title>
        <authorList>
            <person name="Goeker M."/>
        </authorList>
    </citation>
    <scope>NUCLEOTIDE SEQUENCE [LARGE SCALE GENOMIC DNA]</scope>
    <source>
        <strain evidence="2 3">DSM 22975</strain>
    </source>
</reference>
<sequence>MSYSKILIYSDDIAQANRLGLLLSRYGHEPYLVKQIDPMHPPGDIHGVMLDCRRLTAEWRLIATTLASQGLPVVLFMENLPENQQQLLLEAGVTLVPHRVEEKEPVEGWLKQARLQQEVMRKQQLAVDDLTQRLEENKLIQQAKARLMKVQGLDEETAYKVMRSTAMKNSQSMADLARRILATLAD</sequence>
<gene>
    <name evidence="2" type="ORF">HNR75_000765</name>
</gene>
<protein>
    <submittedName>
        <fullName evidence="2">Response regulator NasT</fullName>
    </submittedName>
</protein>
<evidence type="ECO:0000313" key="2">
    <source>
        <dbReference type="EMBL" id="MBB6054893.1"/>
    </source>
</evidence>
<dbReference type="InterPro" id="IPR011006">
    <property type="entry name" value="CheY-like_superfamily"/>
</dbReference>
<dbReference type="AlphaFoldDB" id="A0A841GN32"/>
<comment type="caution">
    <text evidence="2">The sequence shown here is derived from an EMBL/GenBank/DDBJ whole genome shotgun (WGS) entry which is preliminary data.</text>
</comment>
<organism evidence="2 3">
    <name type="scientific">Tolumonas osonensis</name>
    <dbReference type="NCBI Taxonomy" id="675874"/>
    <lineage>
        <taxon>Bacteria</taxon>
        <taxon>Pseudomonadati</taxon>
        <taxon>Pseudomonadota</taxon>
        <taxon>Gammaproteobacteria</taxon>
        <taxon>Aeromonadales</taxon>
        <taxon>Aeromonadaceae</taxon>
        <taxon>Tolumonas</taxon>
    </lineage>
</organism>